<keyword evidence="4" id="KW-1185">Reference proteome</keyword>
<evidence type="ECO:0000313" key="4">
    <source>
        <dbReference type="Proteomes" id="UP000290572"/>
    </source>
</evidence>
<evidence type="ECO:0000259" key="2">
    <source>
        <dbReference type="Pfam" id="PF17921"/>
    </source>
</evidence>
<dbReference type="PANTHER" id="PTHR37984">
    <property type="entry name" value="PROTEIN CBG26694"/>
    <property type="match status" value="1"/>
</dbReference>
<sequence length="156" mass="17679">MRLLRYDYNIVHVPGKNLITADTLSRAPLTDTPSAEDLQLEKEVQVFVDAVVSSLPVTDTRLEKIKQAQQTDETCKTVARYCQTALPQKHRVSTGIIPYWQVRAELYLVGDLLMKGDRIVIPQTLRGEILHKLHEGHQGIPKCHARAQASVWWPDS</sequence>
<dbReference type="Proteomes" id="UP000290572">
    <property type="component" value="Unassembled WGS sequence"/>
</dbReference>
<dbReference type="AlphaFoldDB" id="A0A498NE59"/>
<dbReference type="InterPro" id="IPR041588">
    <property type="entry name" value="Integrase_H2C2"/>
</dbReference>
<accession>A0A498NE59</accession>
<feature type="domain" description="Integrase zinc-binding" evidence="2">
    <location>
        <begin position="121"/>
        <end position="154"/>
    </location>
</feature>
<gene>
    <name evidence="3" type="ORF">ROHU_005339</name>
</gene>
<protein>
    <recommendedName>
        <fullName evidence="1">Gypsy retrotransposon integrase-like protein 1</fullName>
    </recommendedName>
</protein>
<name>A0A498NE59_LABRO</name>
<evidence type="ECO:0000313" key="3">
    <source>
        <dbReference type="EMBL" id="RXN28445.1"/>
    </source>
</evidence>
<proteinExistence type="predicted"/>
<organism evidence="3 4">
    <name type="scientific">Labeo rohita</name>
    <name type="common">Indian major carp</name>
    <name type="synonym">Cyprinus rohita</name>
    <dbReference type="NCBI Taxonomy" id="84645"/>
    <lineage>
        <taxon>Eukaryota</taxon>
        <taxon>Metazoa</taxon>
        <taxon>Chordata</taxon>
        <taxon>Craniata</taxon>
        <taxon>Vertebrata</taxon>
        <taxon>Euteleostomi</taxon>
        <taxon>Actinopterygii</taxon>
        <taxon>Neopterygii</taxon>
        <taxon>Teleostei</taxon>
        <taxon>Ostariophysi</taxon>
        <taxon>Cypriniformes</taxon>
        <taxon>Cyprinidae</taxon>
        <taxon>Labeoninae</taxon>
        <taxon>Labeonini</taxon>
        <taxon>Labeo</taxon>
    </lineage>
</organism>
<evidence type="ECO:0000256" key="1">
    <source>
        <dbReference type="ARBA" id="ARBA00039658"/>
    </source>
</evidence>
<dbReference type="InterPro" id="IPR050951">
    <property type="entry name" value="Retrovirus_Pol_polyprotein"/>
</dbReference>
<comment type="caution">
    <text evidence="3">The sequence shown here is derived from an EMBL/GenBank/DDBJ whole genome shotgun (WGS) entry which is preliminary data.</text>
</comment>
<reference evidence="3 4" key="1">
    <citation type="submission" date="2018-03" db="EMBL/GenBank/DDBJ databases">
        <title>Draft genome sequence of Rohu Carp (Labeo rohita).</title>
        <authorList>
            <person name="Das P."/>
            <person name="Kushwaha B."/>
            <person name="Joshi C.G."/>
            <person name="Kumar D."/>
            <person name="Nagpure N.S."/>
            <person name="Sahoo L."/>
            <person name="Das S.P."/>
            <person name="Bit A."/>
            <person name="Patnaik S."/>
            <person name="Meher P.K."/>
            <person name="Jayasankar P."/>
            <person name="Koringa P.G."/>
            <person name="Patel N.V."/>
            <person name="Hinsu A.T."/>
            <person name="Kumar R."/>
            <person name="Pandey M."/>
            <person name="Agarwal S."/>
            <person name="Srivastava S."/>
            <person name="Singh M."/>
            <person name="Iquebal M.A."/>
            <person name="Jaiswal S."/>
            <person name="Angadi U.B."/>
            <person name="Kumar N."/>
            <person name="Raza M."/>
            <person name="Shah T.M."/>
            <person name="Rai A."/>
            <person name="Jena J.K."/>
        </authorList>
    </citation>
    <scope>NUCLEOTIDE SEQUENCE [LARGE SCALE GENOMIC DNA]</scope>
    <source>
        <strain evidence="3">DASCIFA01</strain>
        <tissue evidence="3">Testis</tissue>
    </source>
</reference>
<dbReference type="Gene3D" id="1.10.340.70">
    <property type="match status" value="1"/>
</dbReference>
<dbReference type="EMBL" id="QBIY01011860">
    <property type="protein sequence ID" value="RXN28445.1"/>
    <property type="molecule type" value="Genomic_DNA"/>
</dbReference>
<dbReference type="Pfam" id="PF17921">
    <property type="entry name" value="Integrase_H2C2"/>
    <property type="match status" value="1"/>
</dbReference>
<dbReference type="PANTHER" id="PTHR37984:SF9">
    <property type="entry name" value="INTEGRASE CATALYTIC DOMAIN-CONTAINING PROTEIN"/>
    <property type="match status" value="1"/>
</dbReference>